<dbReference type="SUPFAM" id="SSF52833">
    <property type="entry name" value="Thioredoxin-like"/>
    <property type="match status" value="1"/>
</dbReference>
<dbReference type="EMBL" id="MH203088">
    <property type="protein sequence ID" value="AWS27347.1"/>
    <property type="molecule type" value="Genomic_DNA"/>
</dbReference>
<dbReference type="CDD" id="cd02970">
    <property type="entry name" value="PRX_like2"/>
    <property type="match status" value="1"/>
</dbReference>
<dbReference type="InterPro" id="IPR036249">
    <property type="entry name" value="Thioredoxin-like_sf"/>
</dbReference>
<proteinExistence type="predicted"/>
<accession>A0A2U9KD43</accession>
<protein>
    <submittedName>
        <fullName evidence="1">FunC12</fullName>
    </submittedName>
</protein>
<sequence length="191" mass="20788">MRLQTGSAVSARELSSVNGPAIPLPDHEHLIHLQFRRFAGCPVCNLHLRSIVTRHAEIEAAGIREVVVFHSPAEELAEHAAGLPFALIADPGKKLYAEFGVESAPRALLTPRVWGTIVRAVARSLWAIARGREHGPASRVHGGRLGLPADFLIAPDGRVIACRYGEHAYDQWPVDELLALAARARRADTAR</sequence>
<evidence type="ECO:0000313" key="1">
    <source>
        <dbReference type="EMBL" id="AWS27347.1"/>
    </source>
</evidence>
<reference evidence="1" key="1">
    <citation type="submission" date="2018-04" db="EMBL/GenBank/DDBJ databases">
        <title>Secondary Metabolite Response of Diverse Hypogean Actinomycetes to Chemical and Biological Stimuli.</title>
        <authorList>
            <person name="Covington B.C."/>
            <person name="Spraggins J.M."/>
            <person name="Ynigex-Gutierrez A.E."/>
            <person name="Bachmann B.O."/>
        </authorList>
    </citation>
    <scope>NUCLEOTIDE SEQUENCE</scope>
    <source>
        <strain evidence="1">Kd35</strain>
    </source>
</reference>
<dbReference type="Gene3D" id="3.40.30.10">
    <property type="entry name" value="Glutaredoxin"/>
    <property type="match status" value="1"/>
</dbReference>
<name>A0A2U9KD43_9ACTN</name>
<organism evidence="1">
    <name type="scientific">Streptosporangium sp. KD35</name>
    <dbReference type="NCBI Taxonomy" id="2162663"/>
    <lineage>
        <taxon>Bacteria</taxon>
        <taxon>Bacillati</taxon>
        <taxon>Actinomycetota</taxon>
        <taxon>Actinomycetes</taxon>
        <taxon>Streptosporangiales</taxon>
        <taxon>Streptosporangiaceae</taxon>
        <taxon>Streptosporangium</taxon>
    </lineage>
</organism>
<dbReference type="Pfam" id="PF13911">
    <property type="entry name" value="AhpC-TSA_2"/>
    <property type="match status" value="1"/>
</dbReference>
<dbReference type="AlphaFoldDB" id="A0A2U9KD43"/>
<dbReference type="InterPro" id="IPR032801">
    <property type="entry name" value="PXL2A/B/C"/>
</dbReference>